<feature type="region of interest" description="Disordered" evidence="1">
    <location>
        <begin position="18"/>
        <end position="48"/>
    </location>
</feature>
<evidence type="ECO:0000313" key="3">
    <source>
        <dbReference type="EMBL" id="MPC96606.1"/>
    </source>
</evidence>
<keyword evidence="2" id="KW-0472">Membrane</keyword>
<gene>
    <name evidence="3" type="ORF">E2C01_091876</name>
</gene>
<keyword evidence="4" id="KW-1185">Reference proteome</keyword>
<sequence>MIDLPLSVMRSFEGPIKGATRERRRASGLSEADREQDRKQRVRVEEESGGPDLQLFILLLLLLILFLFLFLPLPLPLSLPPLPPWSMREAFNEVCKTSSLSLLHTFTFPCCSCRSRVTPKMSPDLIRIIAYAEL</sequence>
<feature type="compositionally biased region" description="Basic and acidic residues" evidence="1">
    <location>
        <begin position="31"/>
        <end position="46"/>
    </location>
</feature>
<dbReference type="EMBL" id="VSRR010106672">
    <property type="protein sequence ID" value="MPC96606.1"/>
    <property type="molecule type" value="Genomic_DNA"/>
</dbReference>
<evidence type="ECO:0000313" key="4">
    <source>
        <dbReference type="Proteomes" id="UP000324222"/>
    </source>
</evidence>
<feature type="transmembrane region" description="Helical" evidence="2">
    <location>
        <begin position="55"/>
        <end position="79"/>
    </location>
</feature>
<reference evidence="3 4" key="1">
    <citation type="submission" date="2019-05" db="EMBL/GenBank/DDBJ databases">
        <title>Another draft genome of Portunus trituberculatus and its Hox gene families provides insights of decapod evolution.</title>
        <authorList>
            <person name="Jeong J.-H."/>
            <person name="Song I."/>
            <person name="Kim S."/>
            <person name="Choi T."/>
            <person name="Kim D."/>
            <person name="Ryu S."/>
            <person name="Kim W."/>
        </authorList>
    </citation>
    <scope>NUCLEOTIDE SEQUENCE [LARGE SCALE GENOMIC DNA]</scope>
    <source>
        <tissue evidence="3">Muscle</tissue>
    </source>
</reference>
<accession>A0A5B7JQJ8</accession>
<proteinExistence type="predicted"/>
<organism evidence="3 4">
    <name type="scientific">Portunus trituberculatus</name>
    <name type="common">Swimming crab</name>
    <name type="synonym">Neptunus trituberculatus</name>
    <dbReference type="NCBI Taxonomy" id="210409"/>
    <lineage>
        <taxon>Eukaryota</taxon>
        <taxon>Metazoa</taxon>
        <taxon>Ecdysozoa</taxon>
        <taxon>Arthropoda</taxon>
        <taxon>Crustacea</taxon>
        <taxon>Multicrustacea</taxon>
        <taxon>Malacostraca</taxon>
        <taxon>Eumalacostraca</taxon>
        <taxon>Eucarida</taxon>
        <taxon>Decapoda</taxon>
        <taxon>Pleocyemata</taxon>
        <taxon>Brachyura</taxon>
        <taxon>Eubrachyura</taxon>
        <taxon>Portunoidea</taxon>
        <taxon>Portunidae</taxon>
        <taxon>Portuninae</taxon>
        <taxon>Portunus</taxon>
    </lineage>
</organism>
<comment type="caution">
    <text evidence="3">The sequence shown here is derived from an EMBL/GenBank/DDBJ whole genome shotgun (WGS) entry which is preliminary data.</text>
</comment>
<evidence type="ECO:0000256" key="1">
    <source>
        <dbReference type="SAM" id="MobiDB-lite"/>
    </source>
</evidence>
<dbReference type="AlphaFoldDB" id="A0A5B7JQJ8"/>
<name>A0A5B7JQJ8_PORTR</name>
<keyword evidence="2" id="KW-1133">Transmembrane helix</keyword>
<dbReference type="Proteomes" id="UP000324222">
    <property type="component" value="Unassembled WGS sequence"/>
</dbReference>
<keyword evidence="2" id="KW-0812">Transmembrane</keyword>
<evidence type="ECO:0000256" key="2">
    <source>
        <dbReference type="SAM" id="Phobius"/>
    </source>
</evidence>
<protein>
    <submittedName>
        <fullName evidence="3">Uncharacterized protein</fullName>
    </submittedName>
</protein>